<reference evidence="3 4" key="1">
    <citation type="submission" date="2018-06" db="EMBL/GenBank/DDBJ databases">
        <title>Genomic Encyclopedia of Archaeal and Bacterial Type Strains, Phase II (KMG-II): from individual species to whole genera.</title>
        <authorList>
            <person name="Goeker M."/>
        </authorList>
    </citation>
    <scope>NUCLEOTIDE SEQUENCE [LARGE SCALE GENOMIC DNA]</scope>
    <source>
        <strain evidence="3 4">DSM 24525</strain>
    </source>
</reference>
<dbReference type="InterPro" id="IPR042100">
    <property type="entry name" value="Bug_dom1"/>
</dbReference>
<accession>A0A2W7IN68</accession>
<dbReference type="PANTHER" id="PTHR42928:SF5">
    <property type="entry name" value="BLR1237 PROTEIN"/>
    <property type="match status" value="1"/>
</dbReference>
<name>A0A2W7IN68_9PROT</name>
<organism evidence="3 4">
    <name type="scientific">Humitalea rosea</name>
    <dbReference type="NCBI Taxonomy" id="990373"/>
    <lineage>
        <taxon>Bacteria</taxon>
        <taxon>Pseudomonadati</taxon>
        <taxon>Pseudomonadota</taxon>
        <taxon>Alphaproteobacteria</taxon>
        <taxon>Acetobacterales</taxon>
        <taxon>Roseomonadaceae</taxon>
        <taxon>Humitalea</taxon>
    </lineage>
</organism>
<dbReference type="SUPFAM" id="SSF53850">
    <property type="entry name" value="Periplasmic binding protein-like II"/>
    <property type="match status" value="1"/>
</dbReference>
<dbReference type="PANTHER" id="PTHR42928">
    <property type="entry name" value="TRICARBOXYLATE-BINDING PROTEIN"/>
    <property type="match status" value="1"/>
</dbReference>
<comment type="similarity">
    <text evidence="1">Belongs to the UPF0065 (bug) family.</text>
</comment>
<dbReference type="RefSeq" id="WP_111399827.1">
    <property type="nucleotide sequence ID" value="NZ_QKYU01000025.1"/>
</dbReference>
<dbReference type="PIRSF" id="PIRSF017082">
    <property type="entry name" value="YflP"/>
    <property type="match status" value="1"/>
</dbReference>
<keyword evidence="4" id="KW-1185">Reference proteome</keyword>
<keyword evidence="3" id="KW-0675">Receptor</keyword>
<dbReference type="Proteomes" id="UP000249688">
    <property type="component" value="Unassembled WGS sequence"/>
</dbReference>
<comment type="caution">
    <text evidence="3">The sequence shown here is derived from an EMBL/GenBank/DDBJ whole genome shotgun (WGS) entry which is preliminary data.</text>
</comment>
<feature type="chain" id="PRO_5015856813" evidence="2">
    <location>
        <begin position="21"/>
        <end position="320"/>
    </location>
</feature>
<evidence type="ECO:0000256" key="1">
    <source>
        <dbReference type="ARBA" id="ARBA00006987"/>
    </source>
</evidence>
<dbReference type="AlphaFoldDB" id="A0A2W7IN68"/>
<dbReference type="Gene3D" id="3.40.190.150">
    <property type="entry name" value="Bordetella uptake gene, domain 1"/>
    <property type="match status" value="1"/>
</dbReference>
<dbReference type="EMBL" id="QKYU01000025">
    <property type="protein sequence ID" value="PZW40073.1"/>
    <property type="molecule type" value="Genomic_DNA"/>
</dbReference>
<keyword evidence="2" id="KW-0732">Signal</keyword>
<evidence type="ECO:0000313" key="4">
    <source>
        <dbReference type="Proteomes" id="UP000249688"/>
    </source>
</evidence>
<dbReference type="Pfam" id="PF03401">
    <property type="entry name" value="TctC"/>
    <property type="match status" value="1"/>
</dbReference>
<dbReference type="Gene3D" id="3.40.190.10">
    <property type="entry name" value="Periplasmic binding protein-like II"/>
    <property type="match status" value="1"/>
</dbReference>
<protein>
    <submittedName>
        <fullName evidence="3">Tripartite-type tricarboxylate transporter receptor subunit TctC</fullName>
    </submittedName>
</protein>
<dbReference type="OrthoDB" id="7250553at2"/>
<gene>
    <name evidence="3" type="ORF">C8P66_12541</name>
</gene>
<evidence type="ECO:0000256" key="2">
    <source>
        <dbReference type="SAM" id="SignalP"/>
    </source>
</evidence>
<dbReference type="InterPro" id="IPR005064">
    <property type="entry name" value="BUG"/>
</dbReference>
<feature type="signal peptide" evidence="2">
    <location>
        <begin position="1"/>
        <end position="20"/>
    </location>
</feature>
<proteinExistence type="inferred from homology"/>
<sequence length="320" mass="33241">MHRRTALALPLLALPAIARAQSSGRPLRMVIPYTPGGSNDFVGRLLADGMASRLNQPVVVENRGGAGGLIGNDVVAKAAGDGQTILLAGSGSFLISSLVQPRLPYDLEKDFAPVGYIGASPNIITVKPSSHITNLTELQAYGRAASGPLRFGTAGVGSTSHALGAMIGVELGIELEAVHYRGTGPALNDMLGGRLDILTNAAAPFLPHLEAGTLKAVAVAGLRRTAALPDVPSSAEQGFPGLNSATWYGLLASGGTPAPRLAELHAALNDALNDPEIKRRLTESGVEVETLPSPAAFGDFLTEDRKRWARVVSRANLKVD</sequence>
<evidence type="ECO:0000313" key="3">
    <source>
        <dbReference type="EMBL" id="PZW40073.1"/>
    </source>
</evidence>